<dbReference type="PANTHER" id="PTHR43143">
    <property type="entry name" value="METALLOPHOSPHOESTERASE, CALCINEURIN SUPERFAMILY"/>
    <property type="match status" value="1"/>
</dbReference>
<dbReference type="InterPro" id="IPR029052">
    <property type="entry name" value="Metallo-depent_PP-like"/>
</dbReference>
<accession>A0A926JSR0</accession>
<gene>
    <name evidence="3" type="ORF">IBL28_12705</name>
</gene>
<dbReference type="InterPro" id="IPR032288">
    <property type="entry name" value="Metallophos_C"/>
</dbReference>
<evidence type="ECO:0000313" key="4">
    <source>
        <dbReference type="Proteomes" id="UP000653730"/>
    </source>
</evidence>
<dbReference type="PANTHER" id="PTHR43143:SF1">
    <property type="entry name" value="SERINE_THREONINE-PROTEIN PHOSPHATASE CPPED1"/>
    <property type="match status" value="1"/>
</dbReference>
<feature type="domain" description="Calcineurin-like phosphoesterase C-terminal" evidence="1">
    <location>
        <begin position="344"/>
        <end position="491"/>
    </location>
</feature>
<dbReference type="PROSITE" id="PS51318">
    <property type="entry name" value="TAT"/>
    <property type="match status" value="1"/>
</dbReference>
<dbReference type="Pfam" id="PF16370">
    <property type="entry name" value="MetallophosC"/>
    <property type="match status" value="1"/>
</dbReference>
<evidence type="ECO:0000313" key="3">
    <source>
        <dbReference type="EMBL" id="MBC9796832.1"/>
    </source>
</evidence>
<dbReference type="InterPro" id="IPR032285">
    <property type="entry name" value="Metallophos_N"/>
</dbReference>
<dbReference type="SUPFAM" id="SSF56300">
    <property type="entry name" value="Metallo-dependent phosphatases"/>
    <property type="match status" value="1"/>
</dbReference>
<dbReference type="RefSeq" id="WP_187965976.1">
    <property type="nucleotide sequence ID" value="NZ_JACVDC010000038.1"/>
</dbReference>
<comment type="caution">
    <text evidence="3">The sequence shown here is derived from an EMBL/GenBank/DDBJ whole genome shotgun (WGS) entry which is preliminary data.</text>
</comment>
<reference evidence="3 4" key="1">
    <citation type="submission" date="2020-09" db="EMBL/GenBank/DDBJ databases">
        <title>Sinomicrobium weinanense sp. nov., a halophilic bacteria isolated from saline-alkali soil.</title>
        <authorList>
            <person name="Wu P."/>
            <person name="Ren H."/>
            <person name="Mei Y."/>
            <person name="Liang Y."/>
            <person name="Chen Z."/>
        </authorList>
    </citation>
    <scope>NUCLEOTIDE SEQUENCE [LARGE SCALE GENOMIC DNA]</scope>
    <source>
        <strain evidence="3 4">FJxs</strain>
    </source>
</reference>
<organism evidence="3 4">
    <name type="scientific">Sinomicrobium weinanense</name>
    <dbReference type="NCBI Taxonomy" id="2842200"/>
    <lineage>
        <taxon>Bacteria</taxon>
        <taxon>Pseudomonadati</taxon>
        <taxon>Bacteroidota</taxon>
        <taxon>Flavobacteriia</taxon>
        <taxon>Flavobacteriales</taxon>
        <taxon>Flavobacteriaceae</taxon>
        <taxon>Sinomicrobium</taxon>
    </lineage>
</organism>
<dbReference type="Pfam" id="PF16371">
    <property type="entry name" value="MetallophosN"/>
    <property type="match status" value="1"/>
</dbReference>
<dbReference type="EMBL" id="JACVDC010000038">
    <property type="protein sequence ID" value="MBC9796832.1"/>
    <property type="molecule type" value="Genomic_DNA"/>
</dbReference>
<protein>
    <submittedName>
        <fullName evidence="3">Calcineurin-like phosphoesterase C-terminal domain-containing protein</fullName>
    </submittedName>
</protein>
<sequence>MQNRRDFLKKMGLATGGVSALGLFPGGLYANILDQDLYRPVKVKGRVTSRDKGIARVSVTDGISVVQTDADGRFEFISNNGRGFVYISTPSGYAIDRLENGSAHYFKPLARDRETQDVHFKLKKLEQSDENHHFLVLADTQIQNEYEAGQLLTVATPDLVKTVKEINDPNTFGIGCGDLVFDNLSLFKDYNAMVKQMDIPFFQVIGNHDMDLGGRSDETTTGTFNSLYGPTYYSFNRGEVHYVVLDDVFFIGRDKKYIGYITEEQLAWLEKDLSFVEPGTTVVVSLHIPTYTGSVKRYPDVDHIGGIVNNRKHLYKLLEPFTAHIMSGHTHFNDNMKLADNLYEHCHGTVCGAWWSGPICHDGTPGGYGTYKVKGSDISWQYKSTGLDKDHQFRVYKKGEHPDHPGRWAANVWNWDPDWKVVWYEDGIRKGELERVVARDPMSIKLHEGPELPERRKWVEPQLTDHMFFFDPDTSASDIVVEVTDRFGNVFKETVK</sequence>
<dbReference type="Gene3D" id="3.60.21.10">
    <property type="match status" value="1"/>
</dbReference>
<name>A0A926JSR0_9FLAO</name>
<evidence type="ECO:0000259" key="2">
    <source>
        <dbReference type="Pfam" id="PF16371"/>
    </source>
</evidence>
<feature type="domain" description="Calcineurin-like phosphoesterase N-terminal" evidence="2">
    <location>
        <begin position="45"/>
        <end position="122"/>
    </location>
</feature>
<dbReference type="AlphaFoldDB" id="A0A926JSR0"/>
<dbReference type="InterPro" id="IPR006311">
    <property type="entry name" value="TAT_signal"/>
</dbReference>
<proteinExistence type="predicted"/>
<keyword evidence="4" id="KW-1185">Reference proteome</keyword>
<evidence type="ECO:0000259" key="1">
    <source>
        <dbReference type="Pfam" id="PF16370"/>
    </source>
</evidence>
<dbReference type="InterPro" id="IPR051918">
    <property type="entry name" value="STPP_CPPED1"/>
</dbReference>
<dbReference type="Proteomes" id="UP000653730">
    <property type="component" value="Unassembled WGS sequence"/>
</dbReference>